<dbReference type="NCBIfam" id="TIGR00797">
    <property type="entry name" value="matE"/>
    <property type="match status" value="1"/>
</dbReference>
<dbReference type="Pfam" id="PF01554">
    <property type="entry name" value="MatE"/>
    <property type="match status" value="2"/>
</dbReference>
<keyword evidence="5 10" id="KW-0812">Transmembrane</keyword>
<dbReference type="EMBL" id="CP031310">
    <property type="protein sequence ID" value="QCC52707.1"/>
    <property type="molecule type" value="Genomic_DNA"/>
</dbReference>
<keyword evidence="12" id="KW-1185">Reference proteome</keyword>
<dbReference type="GO" id="GO:0042910">
    <property type="term" value="F:xenobiotic transmembrane transporter activity"/>
    <property type="evidence" value="ECO:0007669"/>
    <property type="project" value="InterPro"/>
</dbReference>
<feature type="transmembrane region" description="Helical" evidence="10">
    <location>
        <begin position="399"/>
        <end position="424"/>
    </location>
</feature>
<dbReference type="InterPro" id="IPR048279">
    <property type="entry name" value="MdtK-like"/>
</dbReference>
<evidence type="ECO:0000256" key="8">
    <source>
        <dbReference type="ARBA" id="ARBA00023136"/>
    </source>
</evidence>
<sequence length="465" mass="47668">MLEVSTEDITEGSLLGPLVVLAVPLLVQNVVQVLQQVIDIVFLGRVSGDAVAAVGLVTPLLGLMFAGVFVTFVGTQVVVSRRVGATDRAGARTALYTGLVMALGVGVVVGGLMAVAAGPLLRALSMVRPESGVAVTELAVQYLSVLALGLPIMAVTDTVEGGFVGHGDSRASLYMNGLALCGNIVLDPLLIFGLGPFPRLGITGAALATVLGSLAGVVLGFVLIARGRNDGMLTRERLGIERETTRGILSIGAPVGGQQAARQLLRLPVYLLVFLAAGGAGLAAYTIGARVASIAFVPPQGLQQAAQSVVGQNLGAERPDRARLTVWLGVGVASGALLVVGLSQWIAASPLALAFAPTLSSEALSLTIEYLRILAIGYPALGAIYLFEAGFNAADRSRISFLSTVMQYGTVRLPIAAAGVLLLGGSVTSVFWAVTVSNVAAALWLAWYYESVGDGLMGRAAAVAQ</sequence>
<feature type="transmembrane region" description="Helical" evidence="10">
    <location>
        <begin position="367"/>
        <end position="387"/>
    </location>
</feature>
<dbReference type="GO" id="GO:0005886">
    <property type="term" value="C:plasma membrane"/>
    <property type="evidence" value="ECO:0007669"/>
    <property type="project" value="UniProtKB-SubCell"/>
</dbReference>
<dbReference type="KEGG" id="hsn:DV733_16360"/>
<evidence type="ECO:0000256" key="7">
    <source>
        <dbReference type="ARBA" id="ARBA00023065"/>
    </source>
</evidence>
<comment type="subcellular location">
    <subcellularLocation>
        <location evidence="1">Cell membrane</location>
        <topology evidence="1">Multi-pass membrane protein</topology>
    </subcellularLocation>
</comment>
<evidence type="ECO:0000256" key="9">
    <source>
        <dbReference type="ARBA" id="ARBA00031636"/>
    </source>
</evidence>
<reference evidence="11 12" key="1">
    <citation type="journal article" date="2019" name="Nat. Commun.">
        <title>A new type of DNA phosphorothioation-based antiviral system in archaea.</title>
        <authorList>
            <person name="Xiong L."/>
            <person name="Liu S."/>
            <person name="Chen S."/>
            <person name="Xiao Y."/>
            <person name="Zhu B."/>
            <person name="Gao Y."/>
            <person name="Zhang Y."/>
            <person name="Chen B."/>
            <person name="Luo J."/>
            <person name="Deng Z."/>
            <person name="Chen X."/>
            <person name="Wang L."/>
            <person name="Chen S."/>
        </authorList>
    </citation>
    <scope>NUCLEOTIDE SEQUENCE [LARGE SCALE GENOMIC DNA]</scope>
    <source>
        <strain evidence="11 12">CBA1105</strain>
    </source>
</reference>
<evidence type="ECO:0000256" key="2">
    <source>
        <dbReference type="ARBA" id="ARBA00022448"/>
    </source>
</evidence>
<feature type="transmembrane region" description="Helical" evidence="10">
    <location>
        <begin position="267"/>
        <end position="287"/>
    </location>
</feature>
<keyword evidence="3" id="KW-0050">Antiport</keyword>
<accession>A0A4D6HJ22</accession>
<dbReference type="AlphaFoldDB" id="A0A4D6HJ22"/>
<dbReference type="OrthoDB" id="214119at2157"/>
<keyword evidence="8 10" id="KW-0472">Membrane</keyword>
<feature type="transmembrane region" description="Helical" evidence="10">
    <location>
        <begin position="94"/>
        <end position="118"/>
    </location>
</feature>
<dbReference type="PANTHER" id="PTHR43298">
    <property type="entry name" value="MULTIDRUG RESISTANCE PROTEIN NORM-RELATED"/>
    <property type="match status" value="1"/>
</dbReference>
<keyword evidence="4" id="KW-1003">Cell membrane</keyword>
<keyword evidence="7" id="KW-0406">Ion transport</keyword>
<dbReference type="InterPro" id="IPR050222">
    <property type="entry name" value="MATE_MdtK"/>
</dbReference>
<dbReference type="GO" id="GO:0015297">
    <property type="term" value="F:antiporter activity"/>
    <property type="evidence" value="ECO:0007669"/>
    <property type="project" value="UniProtKB-KW"/>
</dbReference>
<dbReference type="Proteomes" id="UP000296706">
    <property type="component" value="Chromosome"/>
</dbReference>
<evidence type="ECO:0000256" key="3">
    <source>
        <dbReference type="ARBA" id="ARBA00022449"/>
    </source>
</evidence>
<evidence type="ECO:0000256" key="10">
    <source>
        <dbReference type="SAM" id="Phobius"/>
    </source>
</evidence>
<dbReference type="InterPro" id="IPR002528">
    <property type="entry name" value="MATE_fam"/>
</dbReference>
<dbReference type="GeneID" id="39849465"/>
<evidence type="ECO:0000313" key="12">
    <source>
        <dbReference type="Proteomes" id="UP000296706"/>
    </source>
</evidence>
<dbReference type="STRING" id="1457250.GCA_000755225_02152"/>
<dbReference type="PIRSF" id="PIRSF006603">
    <property type="entry name" value="DinF"/>
    <property type="match status" value="1"/>
</dbReference>
<protein>
    <recommendedName>
        <fullName evidence="9">Multidrug-efflux transporter</fullName>
    </recommendedName>
</protein>
<gene>
    <name evidence="11" type="ORF">DV733_16360</name>
</gene>
<organism evidence="11 12">
    <name type="scientific">Halapricum salinum</name>
    <dbReference type="NCBI Taxonomy" id="1457250"/>
    <lineage>
        <taxon>Archaea</taxon>
        <taxon>Methanobacteriati</taxon>
        <taxon>Methanobacteriota</taxon>
        <taxon>Stenosarchaea group</taxon>
        <taxon>Halobacteria</taxon>
        <taxon>Halobacteriales</taxon>
        <taxon>Haloarculaceae</taxon>
        <taxon>Halapricum</taxon>
    </lineage>
</organism>
<proteinExistence type="predicted"/>
<dbReference type="RefSeq" id="WP_049993029.1">
    <property type="nucleotide sequence ID" value="NZ_CP031310.1"/>
</dbReference>
<evidence type="ECO:0000256" key="1">
    <source>
        <dbReference type="ARBA" id="ARBA00004651"/>
    </source>
</evidence>
<dbReference type="PANTHER" id="PTHR43298:SF2">
    <property type="entry name" value="FMN_FAD EXPORTER YEEO-RELATED"/>
    <property type="match status" value="1"/>
</dbReference>
<evidence type="ECO:0000256" key="5">
    <source>
        <dbReference type="ARBA" id="ARBA00022692"/>
    </source>
</evidence>
<feature type="transmembrane region" description="Helical" evidence="10">
    <location>
        <begin position="324"/>
        <end position="347"/>
    </location>
</feature>
<dbReference type="GO" id="GO:0006811">
    <property type="term" value="P:monoatomic ion transport"/>
    <property type="evidence" value="ECO:0007669"/>
    <property type="project" value="UniProtKB-KW"/>
</dbReference>
<evidence type="ECO:0000256" key="6">
    <source>
        <dbReference type="ARBA" id="ARBA00022989"/>
    </source>
</evidence>
<feature type="transmembrane region" description="Helical" evidence="10">
    <location>
        <begin position="51"/>
        <end position="73"/>
    </location>
</feature>
<feature type="transmembrane region" description="Helical" evidence="10">
    <location>
        <begin position="200"/>
        <end position="224"/>
    </location>
</feature>
<keyword evidence="2" id="KW-0813">Transport</keyword>
<name>A0A4D6HJ22_9EURY</name>
<evidence type="ECO:0000313" key="11">
    <source>
        <dbReference type="EMBL" id="QCC52707.1"/>
    </source>
</evidence>
<keyword evidence="6 10" id="KW-1133">Transmembrane helix</keyword>
<evidence type="ECO:0000256" key="4">
    <source>
        <dbReference type="ARBA" id="ARBA00022475"/>
    </source>
</evidence>
<feature type="transmembrane region" description="Helical" evidence="10">
    <location>
        <begin position="171"/>
        <end position="194"/>
    </location>
</feature>
<feature type="transmembrane region" description="Helical" evidence="10">
    <location>
        <begin position="12"/>
        <end position="31"/>
    </location>
</feature>